<proteinExistence type="predicted"/>
<accession>A0A0P1I8C2</accession>
<dbReference type="EMBL" id="CYUD01000005">
    <property type="protein sequence ID" value="CUJ97087.1"/>
    <property type="molecule type" value="Genomic_DNA"/>
</dbReference>
<dbReference type="STRING" id="1715692.RUE5091_01753"/>
<organism evidence="1 2">
    <name type="scientific">Ruegeria denitrificans</name>
    <dbReference type="NCBI Taxonomy" id="1715692"/>
    <lineage>
        <taxon>Bacteria</taxon>
        <taxon>Pseudomonadati</taxon>
        <taxon>Pseudomonadota</taxon>
        <taxon>Alphaproteobacteria</taxon>
        <taxon>Rhodobacterales</taxon>
        <taxon>Roseobacteraceae</taxon>
        <taxon>Ruegeria</taxon>
    </lineage>
</organism>
<dbReference type="Gene3D" id="3.40.190.10">
    <property type="entry name" value="Periplasmic binding protein-like II"/>
    <property type="match status" value="2"/>
</dbReference>
<evidence type="ECO:0000313" key="1">
    <source>
        <dbReference type="EMBL" id="CUJ97087.1"/>
    </source>
</evidence>
<dbReference type="AlphaFoldDB" id="A0A0P1I8C2"/>
<reference evidence="2" key="1">
    <citation type="submission" date="2015-09" db="EMBL/GenBank/DDBJ databases">
        <authorList>
            <person name="Rodrigo-Torres L."/>
            <person name="Arahal D.R."/>
        </authorList>
    </citation>
    <scope>NUCLEOTIDE SEQUENCE [LARGE SCALE GENOMIC DNA]</scope>
    <source>
        <strain evidence="2">CECT 5091</strain>
    </source>
</reference>
<gene>
    <name evidence="1" type="ORF">RUE5091_01753</name>
</gene>
<dbReference type="RefSeq" id="WP_243470740.1">
    <property type="nucleotide sequence ID" value="NZ_CYUD01000005.1"/>
</dbReference>
<sequence>MTPGWEAMTAGRWNIVVGSMTPTAKRAEALEFPAVYYYTPAAFAVHEDFDGAIISDLKEKVIGVTPSSTYHL</sequence>
<evidence type="ECO:0000313" key="2">
    <source>
        <dbReference type="Proteomes" id="UP000051260"/>
    </source>
</evidence>
<dbReference type="SUPFAM" id="SSF53850">
    <property type="entry name" value="Periplasmic binding protein-like II"/>
    <property type="match status" value="1"/>
</dbReference>
<protein>
    <submittedName>
        <fullName evidence="1">Lysine-arginine-ornithine-binding periplasmic protein</fullName>
    </submittedName>
</protein>
<keyword evidence="2" id="KW-1185">Reference proteome</keyword>
<dbReference type="Proteomes" id="UP000051260">
    <property type="component" value="Unassembled WGS sequence"/>
</dbReference>
<name>A0A0P1I8C2_9RHOB</name>